<keyword evidence="2" id="KW-0238">DNA-binding</keyword>
<dbReference type="Pfam" id="PF13377">
    <property type="entry name" value="Peripla_BP_3"/>
    <property type="match status" value="1"/>
</dbReference>
<evidence type="ECO:0000256" key="1">
    <source>
        <dbReference type="ARBA" id="ARBA00023015"/>
    </source>
</evidence>
<dbReference type="InterPro" id="IPR036388">
    <property type="entry name" value="WH-like_DNA-bd_sf"/>
</dbReference>
<dbReference type="InterPro" id="IPR028082">
    <property type="entry name" value="Peripla_BP_I"/>
</dbReference>
<dbReference type="GO" id="GO:0003700">
    <property type="term" value="F:DNA-binding transcription factor activity"/>
    <property type="evidence" value="ECO:0007669"/>
    <property type="project" value="InterPro"/>
</dbReference>
<dbReference type="Proteomes" id="UP000190774">
    <property type="component" value="Unassembled WGS sequence"/>
</dbReference>
<dbReference type="InterPro" id="IPR036390">
    <property type="entry name" value="WH_DNA-bd_sf"/>
</dbReference>
<evidence type="ECO:0000256" key="2">
    <source>
        <dbReference type="ARBA" id="ARBA00023125"/>
    </source>
</evidence>
<dbReference type="GO" id="GO:0000976">
    <property type="term" value="F:transcription cis-regulatory region binding"/>
    <property type="evidence" value="ECO:0007669"/>
    <property type="project" value="TreeGrafter"/>
</dbReference>
<name>A0A1T4XHZ9_9BACT</name>
<dbReference type="PRINTS" id="PR00035">
    <property type="entry name" value="HTHGNTR"/>
</dbReference>
<reference evidence="6" key="1">
    <citation type="submission" date="2017-02" db="EMBL/GenBank/DDBJ databases">
        <authorList>
            <person name="Varghese N."/>
            <person name="Submissions S."/>
        </authorList>
    </citation>
    <scope>NUCLEOTIDE SEQUENCE [LARGE SCALE GENOMIC DNA]</scope>
    <source>
        <strain evidence="6">ATCC 700200</strain>
    </source>
</reference>
<dbReference type="EMBL" id="FUYE01000004">
    <property type="protein sequence ID" value="SKA89117.1"/>
    <property type="molecule type" value="Genomic_DNA"/>
</dbReference>
<dbReference type="CDD" id="cd07377">
    <property type="entry name" value="WHTH_GntR"/>
    <property type="match status" value="1"/>
</dbReference>
<dbReference type="InterPro" id="IPR046335">
    <property type="entry name" value="LacI/GalR-like_sensor"/>
</dbReference>
<gene>
    <name evidence="5" type="ORF">SAMN02745166_01539</name>
</gene>
<dbReference type="Gene3D" id="3.40.50.2300">
    <property type="match status" value="2"/>
</dbReference>
<dbReference type="PANTHER" id="PTHR30146:SF109">
    <property type="entry name" value="HTH-TYPE TRANSCRIPTIONAL REGULATOR GALS"/>
    <property type="match status" value="1"/>
</dbReference>
<evidence type="ECO:0000259" key="4">
    <source>
        <dbReference type="SMART" id="SM00345"/>
    </source>
</evidence>
<dbReference type="Pfam" id="PF00392">
    <property type="entry name" value="GntR"/>
    <property type="match status" value="1"/>
</dbReference>
<dbReference type="SUPFAM" id="SSF46785">
    <property type="entry name" value="Winged helix' DNA-binding domain"/>
    <property type="match status" value="1"/>
</dbReference>
<keyword evidence="3" id="KW-0804">Transcription</keyword>
<dbReference type="SUPFAM" id="SSF53822">
    <property type="entry name" value="Periplasmic binding protein-like I"/>
    <property type="match status" value="1"/>
</dbReference>
<dbReference type="InterPro" id="IPR000524">
    <property type="entry name" value="Tscrpt_reg_HTH_GntR"/>
</dbReference>
<organism evidence="5 6">
    <name type="scientific">Prosthecobacter debontii</name>
    <dbReference type="NCBI Taxonomy" id="48467"/>
    <lineage>
        <taxon>Bacteria</taxon>
        <taxon>Pseudomonadati</taxon>
        <taxon>Verrucomicrobiota</taxon>
        <taxon>Verrucomicrobiia</taxon>
        <taxon>Verrucomicrobiales</taxon>
        <taxon>Verrucomicrobiaceae</taxon>
        <taxon>Prosthecobacter</taxon>
    </lineage>
</organism>
<dbReference type="Gene3D" id="1.10.10.10">
    <property type="entry name" value="Winged helix-like DNA-binding domain superfamily/Winged helix DNA-binding domain"/>
    <property type="match status" value="1"/>
</dbReference>
<keyword evidence="1" id="KW-0805">Transcription regulation</keyword>
<dbReference type="SMART" id="SM00345">
    <property type="entry name" value="HTH_GNTR"/>
    <property type="match status" value="1"/>
</dbReference>
<keyword evidence="6" id="KW-1185">Reference proteome</keyword>
<dbReference type="AlphaFoldDB" id="A0A1T4XHZ9"/>
<evidence type="ECO:0000256" key="3">
    <source>
        <dbReference type="ARBA" id="ARBA00023163"/>
    </source>
</evidence>
<dbReference type="RefSeq" id="WP_176159283.1">
    <property type="nucleotide sequence ID" value="NZ_FUYE01000004.1"/>
</dbReference>
<accession>A0A1T4XHZ9</accession>
<feature type="domain" description="HTH gntR-type" evidence="4">
    <location>
        <begin position="3"/>
        <end position="56"/>
    </location>
</feature>
<protein>
    <submittedName>
        <fullName evidence="5">Regulatory protein, gntR family</fullName>
    </submittedName>
</protein>
<proteinExistence type="predicted"/>
<evidence type="ECO:0000313" key="6">
    <source>
        <dbReference type="Proteomes" id="UP000190774"/>
    </source>
</evidence>
<dbReference type="PANTHER" id="PTHR30146">
    <property type="entry name" value="LACI-RELATED TRANSCRIPTIONAL REPRESSOR"/>
    <property type="match status" value="1"/>
</dbReference>
<sequence length="341" mass="37716">MFLREQIQLGTWPQTLPGELELAKQLQVGRNTIRSALALLELEGWLTTRAGKRREVTGKIAPTEAARQTAVLLLAVPFHALSSTTLLWMEALRRSLEGIGWQLLTEVESAAYRRSPSTALEALAAKHPGVVWVLHRSTLAMQRWFETRRLPTILAGSRYAGVSLPQVDTDYRAVSRHAASRFVALGHRHLLVVGSRTALAGDEESITGFQEGAGPATVSLAYHNETPDGVVAVLRQSLEARPLPTGWFILRADHFATAQTWLLQHGVRLPAQISLVSRDDEPFLQHLYPEPTRYRRSAEAFARKLHRLIISGGKNGPLTHETPRLMPDFIRGATLGKAPPA</sequence>
<dbReference type="STRING" id="48467.SAMN02745166_01539"/>
<evidence type="ECO:0000313" key="5">
    <source>
        <dbReference type="EMBL" id="SKA89117.1"/>
    </source>
</evidence>